<dbReference type="AlphaFoldDB" id="A0A5J5EN40"/>
<organism evidence="1 2">
    <name type="scientific">Sphaerosporella brunnea</name>
    <dbReference type="NCBI Taxonomy" id="1250544"/>
    <lineage>
        <taxon>Eukaryota</taxon>
        <taxon>Fungi</taxon>
        <taxon>Dikarya</taxon>
        <taxon>Ascomycota</taxon>
        <taxon>Pezizomycotina</taxon>
        <taxon>Pezizomycetes</taxon>
        <taxon>Pezizales</taxon>
        <taxon>Pyronemataceae</taxon>
        <taxon>Sphaerosporella</taxon>
    </lineage>
</organism>
<name>A0A5J5EN40_9PEZI</name>
<evidence type="ECO:0000313" key="1">
    <source>
        <dbReference type="EMBL" id="KAA8898260.1"/>
    </source>
</evidence>
<sequence length="129" mass="14781">MQPRARNRYIPWFWACLLHSADEVSPDGGLSLLLKMGKFEGKAIANDDMQTAREIFRRLGNFLLALTHAAAYMRDKQLTFTAYLPKSDQNFMETFSELAYTKGNPYSHGSFHFESYIPMWPVSYGSVLS</sequence>
<dbReference type="EMBL" id="VXIS01000188">
    <property type="protein sequence ID" value="KAA8898260.1"/>
    <property type="molecule type" value="Genomic_DNA"/>
</dbReference>
<comment type="caution">
    <text evidence="1">The sequence shown here is derived from an EMBL/GenBank/DDBJ whole genome shotgun (WGS) entry which is preliminary data.</text>
</comment>
<dbReference type="Proteomes" id="UP000326924">
    <property type="component" value="Unassembled WGS sequence"/>
</dbReference>
<gene>
    <name evidence="1" type="ORF">FN846DRAFT_910145</name>
</gene>
<proteinExistence type="predicted"/>
<protein>
    <submittedName>
        <fullName evidence="1">Uncharacterized protein</fullName>
    </submittedName>
</protein>
<reference evidence="1 2" key="1">
    <citation type="submission" date="2019-09" db="EMBL/GenBank/DDBJ databases">
        <title>Draft genome of the ectomycorrhizal ascomycete Sphaerosporella brunnea.</title>
        <authorList>
            <consortium name="DOE Joint Genome Institute"/>
            <person name="Benucci G.M."/>
            <person name="Marozzi G."/>
            <person name="Antonielli L."/>
            <person name="Sanchez S."/>
            <person name="Marco P."/>
            <person name="Wang X."/>
            <person name="Falini L.B."/>
            <person name="Barry K."/>
            <person name="Haridas S."/>
            <person name="Lipzen A."/>
            <person name="Labutti K."/>
            <person name="Grigoriev I.V."/>
            <person name="Murat C."/>
            <person name="Martin F."/>
            <person name="Albertini E."/>
            <person name="Donnini D."/>
            <person name="Bonito G."/>
        </authorList>
    </citation>
    <scope>NUCLEOTIDE SEQUENCE [LARGE SCALE GENOMIC DNA]</scope>
    <source>
        <strain evidence="1 2">Sb_GMNB300</strain>
    </source>
</reference>
<dbReference type="InParanoid" id="A0A5J5EN40"/>
<evidence type="ECO:0000313" key="2">
    <source>
        <dbReference type="Proteomes" id="UP000326924"/>
    </source>
</evidence>
<accession>A0A5J5EN40</accession>
<keyword evidence="2" id="KW-1185">Reference proteome</keyword>